<proteinExistence type="inferred from homology"/>
<dbReference type="STRING" id="13035.Dacsa_2943"/>
<dbReference type="PANTHER" id="PTHR24291">
    <property type="entry name" value="CYTOCHROME P450 FAMILY 4"/>
    <property type="match status" value="1"/>
</dbReference>
<dbReference type="GO" id="GO:0016705">
    <property type="term" value="F:oxidoreductase activity, acting on paired donors, with incorporation or reduction of molecular oxygen"/>
    <property type="evidence" value="ECO:0007669"/>
    <property type="project" value="InterPro"/>
</dbReference>
<dbReference type="EMBL" id="CP003944">
    <property type="protein sequence ID" value="AFZ51496.1"/>
    <property type="molecule type" value="Genomic_DNA"/>
</dbReference>
<dbReference type="eggNOG" id="COG2124">
    <property type="taxonomic scope" value="Bacteria"/>
</dbReference>
<evidence type="ECO:0000256" key="1">
    <source>
        <dbReference type="ARBA" id="ARBA00010617"/>
    </source>
</evidence>
<dbReference type="HOGENOM" id="CLU_001570_5_1_3"/>
<keyword evidence="3 7" id="KW-0479">Metal-binding</keyword>
<keyword evidence="4 8" id="KW-0560">Oxidoreductase</keyword>
<evidence type="ECO:0000256" key="6">
    <source>
        <dbReference type="ARBA" id="ARBA00023033"/>
    </source>
</evidence>
<dbReference type="Gene3D" id="1.10.630.10">
    <property type="entry name" value="Cytochrome P450"/>
    <property type="match status" value="1"/>
</dbReference>
<reference evidence="9" key="1">
    <citation type="submission" date="2012-04" db="EMBL/GenBank/DDBJ databases">
        <title>Finished genome of Dactylococcopsis salina PCC 8305.</title>
        <authorList>
            <consortium name="US DOE Joint Genome Institute"/>
            <person name="Gugger M."/>
            <person name="Coursin T."/>
            <person name="Rippka R."/>
            <person name="Tandeau De Marsac N."/>
            <person name="Huntemann M."/>
            <person name="Wei C.-L."/>
            <person name="Han J."/>
            <person name="Detter J.C."/>
            <person name="Han C."/>
            <person name="Tapia R."/>
            <person name="Daligault H."/>
            <person name="Chen A."/>
            <person name="Krypides N."/>
            <person name="Mavromatis K."/>
            <person name="Markowitz V."/>
            <person name="Szeto E."/>
            <person name="Ivanova N."/>
            <person name="Ovchinnikova G."/>
            <person name="Pagani I."/>
            <person name="Pati A."/>
            <person name="Goodwin L."/>
            <person name="Peters L."/>
            <person name="Pitluck S."/>
            <person name="Woyke T."/>
            <person name="Kerfeld C."/>
        </authorList>
    </citation>
    <scope>NUCLEOTIDE SEQUENCE [LARGE SCALE GENOMIC DNA]</scope>
    <source>
        <strain evidence="9">PCC 8305</strain>
    </source>
</reference>
<comment type="cofactor">
    <cofactor evidence="7">
        <name>heme</name>
        <dbReference type="ChEBI" id="CHEBI:30413"/>
    </cofactor>
</comment>
<evidence type="ECO:0000313" key="10">
    <source>
        <dbReference type="Proteomes" id="UP000010482"/>
    </source>
</evidence>
<dbReference type="PATRIC" id="fig|13035.3.peg.3353"/>
<dbReference type="GO" id="GO:0020037">
    <property type="term" value="F:heme binding"/>
    <property type="evidence" value="ECO:0007669"/>
    <property type="project" value="InterPro"/>
</dbReference>
<evidence type="ECO:0000256" key="2">
    <source>
        <dbReference type="ARBA" id="ARBA00022617"/>
    </source>
</evidence>
<dbReference type="PROSITE" id="PS00086">
    <property type="entry name" value="CYTOCHROME_P450"/>
    <property type="match status" value="1"/>
</dbReference>
<evidence type="ECO:0000313" key="9">
    <source>
        <dbReference type="EMBL" id="AFZ51496.1"/>
    </source>
</evidence>
<dbReference type="InterPro" id="IPR001128">
    <property type="entry name" value="Cyt_P450"/>
</dbReference>
<organism evidence="9 10">
    <name type="scientific">Dactylococcopsis salina (strain PCC 8305)</name>
    <name type="common">Myxobactron salinum</name>
    <dbReference type="NCBI Taxonomy" id="13035"/>
    <lineage>
        <taxon>Bacteria</taxon>
        <taxon>Bacillati</taxon>
        <taxon>Cyanobacteriota</taxon>
        <taxon>Cyanophyceae</taxon>
        <taxon>Nodosilineales</taxon>
        <taxon>Cymatolegaceae</taxon>
        <taxon>Dactylococcopsis</taxon>
    </lineage>
</organism>
<dbReference type="InterPro" id="IPR017972">
    <property type="entry name" value="Cyt_P450_CS"/>
</dbReference>
<name>K9YX40_DACS8</name>
<dbReference type="PRINTS" id="PR00463">
    <property type="entry name" value="EP450I"/>
</dbReference>
<dbReference type="KEGG" id="dsl:Dacsa_2943"/>
<keyword evidence="10" id="KW-1185">Reference proteome</keyword>
<dbReference type="InterPro" id="IPR036396">
    <property type="entry name" value="Cyt_P450_sf"/>
</dbReference>
<evidence type="ECO:0000256" key="8">
    <source>
        <dbReference type="RuleBase" id="RU000461"/>
    </source>
</evidence>
<dbReference type="SUPFAM" id="SSF48264">
    <property type="entry name" value="Cytochrome P450"/>
    <property type="match status" value="1"/>
</dbReference>
<dbReference type="OrthoDB" id="446280at2"/>
<dbReference type="Pfam" id="PF00067">
    <property type="entry name" value="p450"/>
    <property type="match status" value="1"/>
</dbReference>
<feature type="binding site" description="axial binding residue" evidence="7">
    <location>
        <position position="400"/>
    </location>
    <ligand>
        <name>heme</name>
        <dbReference type="ChEBI" id="CHEBI:30413"/>
    </ligand>
    <ligandPart>
        <name>Fe</name>
        <dbReference type="ChEBI" id="CHEBI:18248"/>
    </ligandPart>
</feature>
<accession>K9YX40</accession>
<dbReference type="Proteomes" id="UP000010482">
    <property type="component" value="Chromosome"/>
</dbReference>
<evidence type="ECO:0000256" key="7">
    <source>
        <dbReference type="PIRSR" id="PIRSR602401-1"/>
    </source>
</evidence>
<gene>
    <name evidence="9" type="ORF">Dacsa_2943</name>
</gene>
<dbReference type="AlphaFoldDB" id="K9YX40"/>
<dbReference type="PANTHER" id="PTHR24291:SF50">
    <property type="entry name" value="BIFUNCTIONAL ALBAFLAVENONE MONOOXYGENASE_TERPENE SYNTHASE"/>
    <property type="match status" value="1"/>
</dbReference>
<dbReference type="GO" id="GO:0004497">
    <property type="term" value="F:monooxygenase activity"/>
    <property type="evidence" value="ECO:0007669"/>
    <property type="project" value="UniProtKB-KW"/>
</dbReference>
<dbReference type="CDD" id="cd11053">
    <property type="entry name" value="CYP110-like"/>
    <property type="match status" value="1"/>
</dbReference>
<evidence type="ECO:0000256" key="5">
    <source>
        <dbReference type="ARBA" id="ARBA00023004"/>
    </source>
</evidence>
<dbReference type="InterPro" id="IPR050196">
    <property type="entry name" value="Cytochrome_P450_Monoox"/>
</dbReference>
<dbReference type="GO" id="GO:0005506">
    <property type="term" value="F:iron ion binding"/>
    <property type="evidence" value="ECO:0007669"/>
    <property type="project" value="InterPro"/>
</dbReference>
<sequence length="452" mass="51546">MITTTPIKQQLPPGPKTSNLVQLMQWIFDPLRLLEKSKQIYGEPFTLEFRKDHPFVFLSHPETIQEVLSHDRANFDSGRGNYILLPIVGENSILLLDGNDHSRQRRLILPSFHGDKIRRYGEIMAEVTESVAKQWETKKPFSIRSSMQEITLEVIMQAVFGISDSERHTQLKSRLIKTLELTGGSVLRSSLLFFPALQKDFPSSPWRNFLQRQQATNDLLQAEIEARRNENNTAGTDVLSLLMSARDEAGNPMTDEELKNQLITLLFAGHETTATALAWAFYWIHKSPEVREKLLAELATVSDVSDIKALHQLPYLDAVCKETLRIYPVAMITFPRITKHSIKIGDYEYPPETILAPCIYLLHHREDIFPHSKQFQPDRFLNREFSNYEFLPFGGGSRRCIGDAFAPMEMKIVLATILKKYPLTLAEKQPVKPVRRGVTIAPAGGIKMIVSH</sequence>
<comment type="similarity">
    <text evidence="1 8">Belongs to the cytochrome P450 family.</text>
</comment>
<evidence type="ECO:0000256" key="3">
    <source>
        <dbReference type="ARBA" id="ARBA00022723"/>
    </source>
</evidence>
<dbReference type="InterPro" id="IPR002401">
    <property type="entry name" value="Cyt_P450_E_grp-I"/>
</dbReference>
<dbReference type="RefSeq" id="WP_015230476.1">
    <property type="nucleotide sequence ID" value="NC_019780.1"/>
</dbReference>
<evidence type="ECO:0000256" key="4">
    <source>
        <dbReference type="ARBA" id="ARBA00023002"/>
    </source>
</evidence>
<keyword evidence="5 7" id="KW-0408">Iron</keyword>
<dbReference type="PRINTS" id="PR00385">
    <property type="entry name" value="P450"/>
</dbReference>
<protein>
    <submittedName>
        <fullName evidence="9">Cytochrome P450</fullName>
    </submittedName>
</protein>
<keyword evidence="6 8" id="KW-0503">Monooxygenase</keyword>
<keyword evidence="2 7" id="KW-0349">Heme</keyword>